<protein>
    <submittedName>
        <fullName evidence="3">Uncharacterized protein</fullName>
    </submittedName>
</protein>
<feature type="compositionally biased region" description="Acidic residues" evidence="2">
    <location>
        <begin position="76"/>
        <end position="86"/>
    </location>
</feature>
<dbReference type="AlphaFoldDB" id="A0A9W6ZA29"/>
<sequence length="572" mass="64539">MDDMFDVLSPGSVSLGSKKKQEELEQAKQKQAAEASSGDNDNNVEDEDDSDFYSDESDSNVPQPKKERDIIYEVEGSTDSEDEDDSDRGALGHEQNNNGAQSEMALHNVLLTPRLPPTPFDPPDFQPIIDRNKMLGTYRRIRDAYLMELDRHKATREEINYMLRRIEECKETGLERMDKMKVCREKQDQYLKEWADLEKVHKNAAKEAKRDVAELQTELRQLKHDVKYEIALKEAEERKLDRNEDELVKKERELAFLVRDVQVANVENQVLHQTSNKLDKALTTNKEITEDGEERLQKVSEELGLTEVDVFMLQREVKTAEEESRKWRQRYLMVEKDVRRAEKLLKDFTKSKSNELEAKHGSVLGNMRGGGSQGSRGFSGGGFRSDLEASINTSYSQSLGGGVLGSPMSVPSRASVSGGRDRTRSGDENRPRDVVKRGRRKRKDEKAKPPQTKSLSHMARSFNSVDELRGGADSTLMRAVLGGETNLVSTRGGMGDSRAIKATPFELKPLKSRGLENGGSQFGGMTTELAEGMPIDFHDTYHDIAVKNNRRGTAKARSYAQNSDLWPEGMDD</sequence>
<dbReference type="EMBL" id="BRXW01000358">
    <property type="protein sequence ID" value="GMH47557.1"/>
    <property type="molecule type" value="Genomic_DNA"/>
</dbReference>
<keyword evidence="1" id="KW-0175">Coiled coil</keyword>
<feature type="compositionally biased region" description="Gly residues" evidence="2">
    <location>
        <begin position="367"/>
        <end position="381"/>
    </location>
</feature>
<reference evidence="4" key="1">
    <citation type="journal article" date="2023" name="Commun. Biol.">
        <title>Genome analysis of Parmales, the sister group of diatoms, reveals the evolutionary specialization of diatoms from phago-mixotrophs to photoautotrophs.</title>
        <authorList>
            <person name="Ban H."/>
            <person name="Sato S."/>
            <person name="Yoshikawa S."/>
            <person name="Yamada K."/>
            <person name="Nakamura Y."/>
            <person name="Ichinomiya M."/>
            <person name="Sato N."/>
            <person name="Blanc-Mathieu R."/>
            <person name="Endo H."/>
            <person name="Kuwata A."/>
            <person name="Ogata H."/>
        </authorList>
    </citation>
    <scope>NUCLEOTIDE SEQUENCE [LARGE SCALE GENOMIC DNA]</scope>
    <source>
        <strain evidence="4">NIES 3700</strain>
    </source>
</reference>
<dbReference type="OrthoDB" id="198326at2759"/>
<feature type="region of interest" description="Disordered" evidence="2">
    <location>
        <begin position="550"/>
        <end position="572"/>
    </location>
</feature>
<feature type="region of interest" description="Disordered" evidence="2">
    <location>
        <begin position="359"/>
        <end position="381"/>
    </location>
</feature>
<name>A0A9W6ZA29_9STRA</name>
<keyword evidence="4" id="KW-1185">Reference proteome</keyword>
<evidence type="ECO:0000313" key="3">
    <source>
        <dbReference type="EMBL" id="GMH47557.1"/>
    </source>
</evidence>
<feature type="region of interest" description="Disordered" evidence="2">
    <location>
        <begin position="1"/>
        <end position="97"/>
    </location>
</feature>
<evidence type="ECO:0000256" key="1">
    <source>
        <dbReference type="SAM" id="Coils"/>
    </source>
</evidence>
<feature type="coiled-coil region" evidence="1">
    <location>
        <begin position="198"/>
        <end position="260"/>
    </location>
</feature>
<evidence type="ECO:0000313" key="4">
    <source>
        <dbReference type="Proteomes" id="UP001165122"/>
    </source>
</evidence>
<feature type="compositionally biased region" description="Low complexity" evidence="2">
    <location>
        <begin position="29"/>
        <end position="41"/>
    </location>
</feature>
<feature type="compositionally biased region" description="Basic and acidic residues" evidence="2">
    <location>
        <begin position="19"/>
        <end position="28"/>
    </location>
</feature>
<gene>
    <name evidence="3" type="ORF">TrLO_g8193</name>
</gene>
<evidence type="ECO:0000256" key="2">
    <source>
        <dbReference type="SAM" id="MobiDB-lite"/>
    </source>
</evidence>
<feature type="compositionally biased region" description="Acidic residues" evidence="2">
    <location>
        <begin position="42"/>
        <end position="58"/>
    </location>
</feature>
<organism evidence="3 4">
    <name type="scientific">Triparma laevis f. longispina</name>
    <dbReference type="NCBI Taxonomy" id="1714387"/>
    <lineage>
        <taxon>Eukaryota</taxon>
        <taxon>Sar</taxon>
        <taxon>Stramenopiles</taxon>
        <taxon>Ochrophyta</taxon>
        <taxon>Bolidophyceae</taxon>
        <taxon>Parmales</taxon>
        <taxon>Triparmaceae</taxon>
        <taxon>Triparma</taxon>
    </lineage>
</organism>
<comment type="caution">
    <text evidence="3">The sequence shown here is derived from an EMBL/GenBank/DDBJ whole genome shotgun (WGS) entry which is preliminary data.</text>
</comment>
<proteinExistence type="predicted"/>
<accession>A0A9W6ZA29</accession>
<feature type="compositionally biased region" description="Basic and acidic residues" evidence="2">
    <location>
        <begin position="419"/>
        <end position="436"/>
    </location>
</feature>
<dbReference type="Proteomes" id="UP001165122">
    <property type="component" value="Unassembled WGS sequence"/>
</dbReference>
<feature type="region of interest" description="Disordered" evidence="2">
    <location>
        <begin position="399"/>
        <end position="459"/>
    </location>
</feature>